<feature type="binding site" evidence="9">
    <location>
        <begin position="205"/>
        <end position="209"/>
    </location>
    <ligand>
        <name>ATP</name>
        <dbReference type="ChEBI" id="CHEBI:30616"/>
    </ligand>
</feature>
<keyword evidence="4 9" id="KW-0479">Metal-binding</keyword>
<gene>
    <name evidence="9" type="primary">ackA</name>
    <name evidence="11" type="ORF">VCB98_12970</name>
</gene>
<evidence type="ECO:0000256" key="8">
    <source>
        <dbReference type="ARBA" id="ARBA00022842"/>
    </source>
</evidence>
<keyword evidence="7 9" id="KW-0067">ATP-binding</keyword>
<keyword evidence="2 9" id="KW-0963">Cytoplasm</keyword>
<dbReference type="PROSITE" id="PS01075">
    <property type="entry name" value="ACETATE_KINASE_1"/>
    <property type="match status" value="1"/>
</dbReference>
<reference evidence="11 12" key="1">
    <citation type="submission" date="2023-12" db="EMBL/GenBank/DDBJ databases">
        <title>Whole-genome sequencing of halo(alkali)philic microorganisms from hypersaline lakes.</title>
        <authorList>
            <person name="Sorokin D.Y."/>
            <person name="Merkel A.Y."/>
            <person name="Messina E."/>
            <person name="Yakimov M."/>
        </authorList>
    </citation>
    <scope>NUCLEOTIDE SEQUENCE [LARGE SCALE GENOMIC DNA]</scope>
    <source>
        <strain evidence="11 12">AB-CW1</strain>
    </source>
</reference>
<accession>A0AAP6JHD1</accession>
<keyword evidence="3 9" id="KW-0808">Transferase</keyword>
<dbReference type="HAMAP" id="MF_00020">
    <property type="entry name" value="Acetate_kinase"/>
    <property type="match status" value="1"/>
</dbReference>
<proteinExistence type="inferred from homology"/>
<dbReference type="PANTHER" id="PTHR21060">
    <property type="entry name" value="ACETATE KINASE"/>
    <property type="match status" value="1"/>
</dbReference>
<evidence type="ECO:0000256" key="3">
    <source>
        <dbReference type="ARBA" id="ARBA00022679"/>
    </source>
</evidence>
<dbReference type="InterPro" id="IPR004372">
    <property type="entry name" value="Ac/propionate_kinase"/>
</dbReference>
<sequence>MSEARLLVLNAGSSSIKFAVYGMAAESPAWHGQAEGLGGRKPQLLIHDGNGGTPEVRKLQDGSHEQALRCLLEWLDQTVGHQSLRAVGHRVVHGGIRHAEPVHLDSELLDELDDLSGLAPLHQPHNLSAARHLMKLRPELPQIACFDTAFHRSQPWVAQQFALPAEWQERGVLRYGFHGLSYEFIAGELQRIDPALAEGRAVVAHLGNGASLCGIKGGLSQATSMGFTALDGLPMGQRCGALDPGVVLYLIQQQGLSVEAVQDLLYHRSGLLGMSGVSHDMRELLASDEPAAARAVAVFCYRAAREIASLAAALGGLDGLVFTAGIGENCPPVRKAIVDHLDWLGFSLDEDANASNAARIHCADSRPVYVLATDEQAVIARHTRELMATIQD</sequence>
<comment type="caution">
    <text evidence="11">The sequence shown here is derived from an EMBL/GenBank/DDBJ whole genome shotgun (WGS) entry which is preliminary data.</text>
</comment>
<evidence type="ECO:0000256" key="2">
    <source>
        <dbReference type="ARBA" id="ARBA00022490"/>
    </source>
</evidence>
<dbReference type="NCBIfam" id="TIGR00016">
    <property type="entry name" value="ackA"/>
    <property type="match status" value="1"/>
</dbReference>
<comment type="cofactor">
    <cofactor evidence="9">
        <name>Mg(2+)</name>
        <dbReference type="ChEBI" id="CHEBI:18420"/>
    </cofactor>
    <cofactor evidence="9">
        <name>Mn(2+)</name>
        <dbReference type="ChEBI" id="CHEBI:29035"/>
    </cofactor>
    <text evidence="9">Mg(2+). Can also accept Mn(2+).</text>
</comment>
<comment type="subcellular location">
    <subcellularLocation>
        <location evidence="9">Cytoplasm</location>
    </subcellularLocation>
</comment>
<dbReference type="EC" id="2.7.2.1" evidence="9"/>
<dbReference type="Proteomes" id="UP001302316">
    <property type="component" value="Unassembled WGS sequence"/>
</dbReference>
<dbReference type="GO" id="GO:0005524">
    <property type="term" value="F:ATP binding"/>
    <property type="evidence" value="ECO:0007669"/>
    <property type="project" value="UniProtKB-KW"/>
</dbReference>
<protein>
    <recommendedName>
        <fullName evidence="9">Acetate kinase</fullName>
        <ecNumber evidence="9">2.7.2.1</ecNumber>
    </recommendedName>
    <alternativeName>
        <fullName evidence="9">Acetokinase</fullName>
    </alternativeName>
</protein>
<keyword evidence="6 9" id="KW-0418">Kinase</keyword>
<comment type="pathway">
    <text evidence="9">Metabolic intermediate biosynthesis; acetyl-CoA biosynthesis; acetyl-CoA from acetate: step 1/2.</text>
</comment>
<feature type="binding site" evidence="9">
    <location>
        <position position="375"/>
    </location>
    <ligand>
        <name>Mg(2+)</name>
        <dbReference type="ChEBI" id="CHEBI:18420"/>
    </ligand>
</feature>
<evidence type="ECO:0000256" key="7">
    <source>
        <dbReference type="ARBA" id="ARBA00022840"/>
    </source>
</evidence>
<keyword evidence="8 9" id="KW-0460">Magnesium</keyword>
<dbReference type="InterPro" id="IPR023865">
    <property type="entry name" value="Aliphatic_acid_kinase_CS"/>
</dbReference>
<dbReference type="PRINTS" id="PR00471">
    <property type="entry name" value="ACETATEKNASE"/>
</dbReference>
<evidence type="ECO:0000313" key="12">
    <source>
        <dbReference type="Proteomes" id="UP001302316"/>
    </source>
</evidence>
<evidence type="ECO:0000256" key="6">
    <source>
        <dbReference type="ARBA" id="ARBA00022777"/>
    </source>
</evidence>
<evidence type="ECO:0000256" key="4">
    <source>
        <dbReference type="ARBA" id="ARBA00022723"/>
    </source>
</evidence>
<evidence type="ECO:0000256" key="10">
    <source>
        <dbReference type="RuleBase" id="RU003835"/>
    </source>
</evidence>
<feature type="site" description="Transition state stabilizer" evidence="9">
    <location>
        <position position="178"/>
    </location>
</feature>
<dbReference type="AlphaFoldDB" id="A0AAP6JHD1"/>
<feature type="binding site" evidence="9">
    <location>
        <position position="17"/>
    </location>
    <ligand>
        <name>ATP</name>
        <dbReference type="ChEBI" id="CHEBI:30616"/>
    </ligand>
</feature>
<dbReference type="RefSeq" id="WP_346053218.1">
    <property type="nucleotide sequence ID" value="NZ_JAYGII010000051.1"/>
</dbReference>
<dbReference type="PANTHER" id="PTHR21060:SF21">
    <property type="entry name" value="ACETATE KINASE"/>
    <property type="match status" value="1"/>
</dbReference>
<feature type="binding site" evidence="9">
    <location>
        <position position="90"/>
    </location>
    <ligand>
        <name>substrate</name>
    </ligand>
</feature>
<organism evidence="11 12">
    <name type="scientific">Natronospira elongata</name>
    <dbReference type="NCBI Taxonomy" id="3110268"/>
    <lineage>
        <taxon>Bacteria</taxon>
        <taxon>Pseudomonadati</taxon>
        <taxon>Pseudomonadota</taxon>
        <taxon>Gammaproteobacteria</taxon>
        <taxon>Natronospirales</taxon>
        <taxon>Natronospiraceae</taxon>
        <taxon>Natronospira</taxon>
    </lineage>
</organism>
<comment type="function">
    <text evidence="9">Catalyzes the formation of acetyl phosphate from acetate and ATP. Can also catalyze the reverse reaction.</text>
</comment>
<comment type="subunit">
    <text evidence="9">Homodimer.</text>
</comment>
<comment type="catalytic activity">
    <reaction evidence="9">
        <text>acetate + ATP = acetyl phosphate + ADP</text>
        <dbReference type="Rhea" id="RHEA:11352"/>
        <dbReference type="ChEBI" id="CHEBI:22191"/>
        <dbReference type="ChEBI" id="CHEBI:30089"/>
        <dbReference type="ChEBI" id="CHEBI:30616"/>
        <dbReference type="ChEBI" id="CHEBI:456216"/>
        <dbReference type="EC" id="2.7.2.1"/>
    </reaction>
</comment>
<comment type="similarity">
    <text evidence="1 9 10">Belongs to the acetokinase family.</text>
</comment>
<dbReference type="GO" id="GO:0008776">
    <property type="term" value="F:acetate kinase activity"/>
    <property type="evidence" value="ECO:0007669"/>
    <property type="project" value="UniProtKB-UniRule"/>
</dbReference>
<evidence type="ECO:0000256" key="1">
    <source>
        <dbReference type="ARBA" id="ARBA00008748"/>
    </source>
</evidence>
<dbReference type="GO" id="GO:0006085">
    <property type="term" value="P:acetyl-CoA biosynthetic process"/>
    <property type="evidence" value="ECO:0007669"/>
    <property type="project" value="UniProtKB-UniRule"/>
</dbReference>
<evidence type="ECO:0000313" key="11">
    <source>
        <dbReference type="EMBL" id="MEA5446732.1"/>
    </source>
</evidence>
<keyword evidence="12" id="KW-1185">Reference proteome</keyword>
<dbReference type="EMBL" id="JAYGII010000051">
    <property type="protein sequence ID" value="MEA5446732.1"/>
    <property type="molecule type" value="Genomic_DNA"/>
</dbReference>
<dbReference type="GO" id="GO:0005829">
    <property type="term" value="C:cytosol"/>
    <property type="evidence" value="ECO:0007669"/>
    <property type="project" value="TreeGrafter"/>
</dbReference>
<dbReference type="InterPro" id="IPR000890">
    <property type="entry name" value="Aliphatic_acid_kin_short-chain"/>
</dbReference>
<feature type="binding site" evidence="9">
    <location>
        <begin position="280"/>
        <end position="282"/>
    </location>
    <ligand>
        <name>ATP</name>
        <dbReference type="ChEBI" id="CHEBI:30616"/>
    </ligand>
</feature>
<feature type="site" description="Transition state stabilizer" evidence="9">
    <location>
        <position position="238"/>
    </location>
</feature>
<feature type="binding site" evidence="9">
    <location>
        <position position="10"/>
    </location>
    <ligand>
        <name>Mg(2+)</name>
        <dbReference type="ChEBI" id="CHEBI:18420"/>
    </ligand>
</feature>
<feature type="binding site" evidence="9">
    <location>
        <begin position="325"/>
        <end position="329"/>
    </location>
    <ligand>
        <name>ATP</name>
        <dbReference type="ChEBI" id="CHEBI:30616"/>
    </ligand>
</feature>
<evidence type="ECO:0000256" key="5">
    <source>
        <dbReference type="ARBA" id="ARBA00022741"/>
    </source>
</evidence>
<dbReference type="PIRSF" id="PIRSF000722">
    <property type="entry name" value="Acetate_prop_kin"/>
    <property type="match status" value="1"/>
</dbReference>
<evidence type="ECO:0000256" key="9">
    <source>
        <dbReference type="HAMAP-Rule" id="MF_00020"/>
    </source>
</evidence>
<feature type="active site" description="Proton donor/acceptor" evidence="9">
    <location>
        <position position="147"/>
    </location>
</feature>
<dbReference type="Gene3D" id="3.30.420.40">
    <property type="match status" value="2"/>
</dbReference>
<keyword evidence="5 9" id="KW-0547">Nucleotide-binding</keyword>
<name>A0AAP6JHD1_9GAMM</name>
<dbReference type="Pfam" id="PF00871">
    <property type="entry name" value="Acetate_kinase"/>
    <property type="match status" value="1"/>
</dbReference>
<dbReference type="SUPFAM" id="SSF53067">
    <property type="entry name" value="Actin-like ATPase domain"/>
    <property type="match status" value="2"/>
</dbReference>
<dbReference type="GO" id="GO:0000287">
    <property type="term" value="F:magnesium ion binding"/>
    <property type="evidence" value="ECO:0007669"/>
    <property type="project" value="UniProtKB-UniRule"/>
</dbReference>
<dbReference type="InterPro" id="IPR043129">
    <property type="entry name" value="ATPase_NBD"/>
</dbReference>
<dbReference type="GO" id="GO:0006083">
    <property type="term" value="P:acetate metabolic process"/>
    <property type="evidence" value="ECO:0007669"/>
    <property type="project" value="TreeGrafter"/>
</dbReference>